<accession>A0ABQ2R9P2</accession>
<reference evidence="2" key="1">
    <citation type="journal article" date="2019" name="Int. J. Syst. Evol. Microbiol.">
        <title>The Global Catalogue of Microorganisms (GCM) 10K type strain sequencing project: providing services to taxonomists for standard genome sequencing and annotation.</title>
        <authorList>
            <consortium name="The Broad Institute Genomics Platform"/>
            <consortium name="The Broad Institute Genome Sequencing Center for Infectious Disease"/>
            <person name="Wu L."/>
            <person name="Ma J."/>
        </authorList>
    </citation>
    <scope>NUCLEOTIDE SEQUENCE [LARGE SCALE GENOMIC DNA]</scope>
    <source>
        <strain evidence="2">JCM 3115</strain>
    </source>
</reference>
<gene>
    <name evidence="1" type="ORF">GCM10010140_58900</name>
</gene>
<organism evidence="1 2">
    <name type="scientific">Streptosporangium pseudovulgare</name>
    <dbReference type="NCBI Taxonomy" id="35765"/>
    <lineage>
        <taxon>Bacteria</taxon>
        <taxon>Bacillati</taxon>
        <taxon>Actinomycetota</taxon>
        <taxon>Actinomycetes</taxon>
        <taxon>Streptosporangiales</taxon>
        <taxon>Streptosporangiaceae</taxon>
        <taxon>Streptosporangium</taxon>
    </lineage>
</organism>
<proteinExistence type="predicted"/>
<dbReference type="RefSeq" id="WP_189249712.1">
    <property type="nucleotide sequence ID" value="NZ_BMQJ01000017.1"/>
</dbReference>
<evidence type="ECO:0000313" key="1">
    <source>
        <dbReference type="EMBL" id="GGQ20855.1"/>
    </source>
</evidence>
<dbReference type="EMBL" id="BMQJ01000017">
    <property type="protein sequence ID" value="GGQ20855.1"/>
    <property type="molecule type" value="Genomic_DNA"/>
</dbReference>
<comment type="caution">
    <text evidence="1">The sequence shown here is derived from an EMBL/GenBank/DDBJ whole genome shotgun (WGS) entry which is preliminary data.</text>
</comment>
<sequence>MEPTVSSPAPCPKWCVADHTTDTAGERLHLAYVGPFSGPGEVMLRYAQADTPDGRTPVVVHLSFLSEGRRFLTDIDWPIAMDWSRILAGLDIRSLGEFAAALGKVAERTMGDEA</sequence>
<name>A0ABQ2R9P2_9ACTN</name>
<evidence type="ECO:0000313" key="2">
    <source>
        <dbReference type="Proteomes" id="UP000611554"/>
    </source>
</evidence>
<keyword evidence="2" id="KW-1185">Reference proteome</keyword>
<dbReference type="Proteomes" id="UP000611554">
    <property type="component" value="Unassembled WGS sequence"/>
</dbReference>
<protein>
    <submittedName>
        <fullName evidence="1">Uncharacterized protein</fullName>
    </submittedName>
</protein>